<reference evidence="3 4" key="1">
    <citation type="submission" date="2017-02" db="EMBL/GenBank/DDBJ databases">
        <authorList>
            <person name="Peterson S.W."/>
        </authorList>
    </citation>
    <scope>NUCLEOTIDE SEQUENCE [LARGE SCALE GENOMIC DNA]</scope>
    <source>
        <strain evidence="3 4">DSM 25262</strain>
    </source>
</reference>
<feature type="domain" description="Ricin B lectin" evidence="2">
    <location>
        <begin position="735"/>
        <end position="809"/>
    </location>
</feature>
<feature type="signal peptide" evidence="1">
    <location>
        <begin position="1"/>
        <end position="26"/>
    </location>
</feature>
<feature type="domain" description="Ricin B lectin" evidence="2">
    <location>
        <begin position="816"/>
        <end position="871"/>
    </location>
</feature>
<name>A0A1T5KLS6_9BACT</name>
<dbReference type="SUPFAM" id="SSF50370">
    <property type="entry name" value="Ricin B-like lectins"/>
    <property type="match status" value="1"/>
</dbReference>
<dbReference type="InterPro" id="IPR035992">
    <property type="entry name" value="Ricin_B-like_lectins"/>
</dbReference>
<evidence type="ECO:0000313" key="4">
    <source>
        <dbReference type="Proteomes" id="UP000190961"/>
    </source>
</evidence>
<dbReference type="STRING" id="688867.SAMN05660236_2341"/>
<dbReference type="PANTHER" id="PTHR43739">
    <property type="entry name" value="XYLOGLUCANASE (EUROFUNG)"/>
    <property type="match status" value="1"/>
</dbReference>
<keyword evidence="4" id="KW-1185">Reference proteome</keyword>
<dbReference type="InterPro" id="IPR026444">
    <property type="entry name" value="Secre_tail"/>
</dbReference>
<dbReference type="GO" id="GO:0010411">
    <property type="term" value="P:xyloglucan metabolic process"/>
    <property type="evidence" value="ECO:0007669"/>
    <property type="project" value="TreeGrafter"/>
</dbReference>
<dbReference type="InterPro" id="IPR052025">
    <property type="entry name" value="Xyloglucanase_GH74"/>
</dbReference>
<dbReference type="EMBL" id="FUZU01000001">
    <property type="protein sequence ID" value="SKC64581.1"/>
    <property type="molecule type" value="Genomic_DNA"/>
</dbReference>
<dbReference type="OrthoDB" id="610388at2"/>
<dbReference type="NCBIfam" id="TIGR04183">
    <property type="entry name" value="Por_Secre_tail"/>
    <property type="match status" value="1"/>
</dbReference>
<dbReference type="PROSITE" id="PS50231">
    <property type="entry name" value="RICIN_B_LECTIN"/>
    <property type="match status" value="1"/>
</dbReference>
<evidence type="ECO:0000259" key="2">
    <source>
        <dbReference type="Pfam" id="PF14200"/>
    </source>
</evidence>
<dbReference type="Gene3D" id="2.80.10.50">
    <property type="match status" value="1"/>
</dbReference>
<protein>
    <submittedName>
        <fullName evidence="3">Por secretion system C-terminal sorting domain-containing protein</fullName>
    </submittedName>
</protein>
<dbReference type="Gene3D" id="2.130.10.10">
    <property type="entry name" value="YVTN repeat-like/Quinoprotein amine dehydrogenase"/>
    <property type="match status" value="2"/>
</dbReference>
<dbReference type="PANTHER" id="PTHR43739:SF5">
    <property type="entry name" value="EXO-ALPHA-SIALIDASE"/>
    <property type="match status" value="1"/>
</dbReference>
<dbReference type="Pfam" id="PF14200">
    <property type="entry name" value="RicinB_lectin_2"/>
    <property type="match status" value="2"/>
</dbReference>
<dbReference type="CDD" id="cd00161">
    <property type="entry name" value="beta-trefoil_Ricin-like"/>
    <property type="match status" value="1"/>
</dbReference>
<organism evidence="3 4">
    <name type="scientific">Ohtaekwangia koreensis</name>
    <dbReference type="NCBI Taxonomy" id="688867"/>
    <lineage>
        <taxon>Bacteria</taxon>
        <taxon>Pseudomonadati</taxon>
        <taxon>Bacteroidota</taxon>
        <taxon>Cytophagia</taxon>
        <taxon>Cytophagales</taxon>
        <taxon>Fulvivirgaceae</taxon>
        <taxon>Ohtaekwangia</taxon>
    </lineage>
</organism>
<gene>
    <name evidence="3" type="ORF">SAMN05660236_2341</name>
</gene>
<keyword evidence="1" id="KW-0732">Signal</keyword>
<evidence type="ECO:0000313" key="3">
    <source>
        <dbReference type="EMBL" id="SKC64581.1"/>
    </source>
</evidence>
<dbReference type="RefSeq" id="WP_079686797.1">
    <property type="nucleotide sequence ID" value="NZ_FUZU01000001.1"/>
</dbReference>
<accession>A0A1T5KLS6</accession>
<evidence type="ECO:0000256" key="1">
    <source>
        <dbReference type="SAM" id="SignalP"/>
    </source>
</evidence>
<proteinExistence type="predicted"/>
<dbReference type="Proteomes" id="UP000190961">
    <property type="component" value="Unassembled WGS sequence"/>
</dbReference>
<dbReference type="InterPro" id="IPR000772">
    <property type="entry name" value="Ricin_B_lectin"/>
</dbReference>
<dbReference type="AlphaFoldDB" id="A0A1T5KLS6"/>
<feature type="chain" id="PRO_5012188509" evidence="1">
    <location>
        <begin position="27"/>
        <end position="965"/>
    </location>
</feature>
<sequence length="965" mass="102860">MRKPLLQMTTMCLIWALFCLNTDLNAQSTANYVWKNAPIGGGGFVTGIVTHQTSGDRYCRTDVGGAYRWDAANNKWIQLLDWLNESESGFIGVEALALDPLNANNVYMLCGTEYMNSGRTAILKSTDKGNTFTYIDVTSKFKAHGNGYGRGNGERLAVDPKNSNILFCGTRANGLWKSTDGGVTWNQAWNGVTTTTNGNGICFVLFDPSSSVVNGASETIYIGVSRTGGGNIYKSTNGGASFTDISPNNGFMPHRVALQGTTMYTTLSVEQGPHISGDYSGTTPANDMGRVYKLSTSTGVWTNVTPAHHPTAKYPYGGVSIDPSNINRILVSTCGMYWNNQYGGGWGDFIFLSTDGGSTWTLKNGTNATYNNNGMAWTGNGSVNWMDCIEFDQSNPSIVRVIGGGGVYTCSDITATNPSWKCDVIGIEETAFLDGVSIPGGPFISSFGDVCGFVHEPLTSFPSAKLSPTDGNNQSIAYAAGNTNKVVRASSGGSVIYYSADKGSTWTASATNKGPNGRVNISADGNTILHCPGGSTTTYYTTNNGGSWSSCSGVSTSDAVPVADQVNSNYFYIYNPTSGEMLSSSNKGVSFSVAGTPGTNTIEPWKRTTLIRSVPGLEGHIWVPLGGNGLKYSTDHGTTYTTLSNVSYCTTVGIGKAMAGASYPTIFIWGTVSGVTGLFRSTDKGATWGARMNDDAHEFGGASMLIGDMNVDGRVYMGAAGGRGVIYWDPAASSVTYVSLANRGTGLRMDGIGRTTNGSNCGQWSSSGSFNQQWVIETVGNYVMLKNRATGLYLDGMYRNTNGSAAGQYSYSGSDAQYWTRETAGSYVKFKNKATGLYLDGMGIKTNGADLGQWKSSNHANQQWTITTVGNARQSSPELSANTSEELGVKVSPNPFITDFKLEVPDADQPFQIVFFDTAGKLVETSTHTGGHKTLTLGTALKPGLYFVRLNGVDWSKSFKIIKEQ</sequence>
<dbReference type="SUPFAM" id="SSF110296">
    <property type="entry name" value="Oligoxyloglucan reducing end-specific cellobiohydrolase"/>
    <property type="match status" value="2"/>
</dbReference>
<dbReference type="InterPro" id="IPR015943">
    <property type="entry name" value="WD40/YVTN_repeat-like_dom_sf"/>
</dbReference>